<evidence type="ECO:0000313" key="1">
    <source>
        <dbReference type="EMBL" id="MBX39689.1"/>
    </source>
</evidence>
<organism evidence="1">
    <name type="scientific">Rhizophora mucronata</name>
    <name type="common">Asiatic mangrove</name>
    <dbReference type="NCBI Taxonomy" id="61149"/>
    <lineage>
        <taxon>Eukaryota</taxon>
        <taxon>Viridiplantae</taxon>
        <taxon>Streptophyta</taxon>
        <taxon>Embryophyta</taxon>
        <taxon>Tracheophyta</taxon>
        <taxon>Spermatophyta</taxon>
        <taxon>Magnoliopsida</taxon>
        <taxon>eudicotyledons</taxon>
        <taxon>Gunneridae</taxon>
        <taxon>Pentapetalae</taxon>
        <taxon>rosids</taxon>
        <taxon>fabids</taxon>
        <taxon>Malpighiales</taxon>
        <taxon>Rhizophoraceae</taxon>
        <taxon>Rhizophora</taxon>
    </lineage>
</organism>
<accession>A0A2P2NB37</accession>
<proteinExistence type="predicted"/>
<protein>
    <submittedName>
        <fullName evidence="1">Uncharacterized protein</fullName>
    </submittedName>
</protein>
<dbReference type="AlphaFoldDB" id="A0A2P2NB37"/>
<reference evidence="1" key="1">
    <citation type="submission" date="2018-02" db="EMBL/GenBank/DDBJ databases">
        <title>Rhizophora mucronata_Transcriptome.</title>
        <authorList>
            <person name="Meera S.P."/>
            <person name="Sreeshan A."/>
            <person name="Augustine A."/>
        </authorList>
    </citation>
    <scope>NUCLEOTIDE SEQUENCE</scope>
    <source>
        <tissue evidence="1">Leaf</tissue>
    </source>
</reference>
<name>A0A2P2NB37_RHIMU</name>
<dbReference type="EMBL" id="GGEC01059205">
    <property type="protein sequence ID" value="MBX39689.1"/>
    <property type="molecule type" value="Transcribed_RNA"/>
</dbReference>
<sequence length="38" mass="4564">MIPSHVKIWGWQIWSATKVWVNQYTSRFVPQLFLCLLS</sequence>